<evidence type="ECO:0000256" key="1">
    <source>
        <dbReference type="ARBA" id="ARBA00011028"/>
    </source>
</evidence>
<dbReference type="GO" id="GO:0046872">
    <property type="term" value="F:metal ion binding"/>
    <property type="evidence" value="ECO:0007669"/>
    <property type="project" value="InterPro"/>
</dbReference>
<protein>
    <recommendedName>
        <fullName evidence="2">High-affinity zinc uptake system protein ZnuA</fullName>
    </recommendedName>
</protein>
<dbReference type="RefSeq" id="WP_123640834.1">
    <property type="nucleotide sequence ID" value="NZ_ML119082.1"/>
</dbReference>
<keyword evidence="5" id="KW-0864">Zinc transport</keyword>
<proteinExistence type="inferred from homology"/>
<feature type="compositionally biased region" description="Basic and acidic residues" evidence="6">
    <location>
        <begin position="133"/>
        <end position="198"/>
    </location>
</feature>
<reference evidence="8 9" key="1">
    <citation type="submission" date="2018-10" db="EMBL/GenBank/DDBJ databases">
        <title>Histidinibacterium lentulum gen. nov., sp. nov., a marine bacterium from the culture broth of Picochlorum sp. 122.</title>
        <authorList>
            <person name="Wang G."/>
        </authorList>
    </citation>
    <scope>NUCLEOTIDE SEQUENCE [LARGE SCALE GENOMIC DNA]</scope>
    <source>
        <strain evidence="8 9">B17</strain>
    </source>
</reference>
<dbReference type="EMBL" id="RDRB01000002">
    <property type="protein sequence ID" value="ROU03299.1"/>
    <property type="molecule type" value="Genomic_DNA"/>
</dbReference>
<dbReference type="Gene3D" id="3.40.50.1980">
    <property type="entry name" value="Nitrogenase molybdenum iron protein domain"/>
    <property type="match status" value="3"/>
</dbReference>
<keyword evidence="9" id="KW-1185">Reference proteome</keyword>
<keyword evidence="3" id="KW-0813">Transport</keyword>
<dbReference type="PANTHER" id="PTHR42953:SF3">
    <property type="entry name" value="HIGH-AFFINITY ZINC UPTAKE SYSTEM PROTEIN ZNUA"/>
    <property type="match status" value="1"/>
</dbReference>
<keyword evidence="5" id="KW-0406">Ion transport</keyword>
<dbReference type="AlphaFoldDB" id="A0A3N2R744"/>
<dbReference type="GO" id="GO:0006829">
    <property type="term" value="P:zinc ion transport"/>
    <property type="evidence" value="ECO:0007669"/>
    <property type="project" value="UniProtKB-KW"/>
</dbReference>
<evidence type="ECO:0000313" key="8">
    <source>
        <dbReference type="EMBL" id="ROU03299.1"/>
    </source>
</evidence>
<dbReference type="Proteomes" id="UP000268016">
    <property type="component" value="Unassembled WGS sequence"/>
</dbReference>
<evidence type="ECO:0000256" key="6">
    <source>
        <dbReference type="SAM" id="MobiDB-lite"/>
    </source>
</evidence>
<evidence type="ECO:0000256" key="5">
    <source>
        <dbReference type="ARBA" id="ARBA00022906"/>
    </source>
</evidence>
<dbReference type="PANTHER" id="PTHR42953">
    <property type="entry name" value="HIGH-AFFINITY ZINC UPTAKE SYSTEM PROTEIN ZNUA-RELATED"/>
    <property type="match status" value="1"/>
</dbReference>
<evidence type="ECO:0000256" key="7">
    <source>
        <dbReference type="SAM" id="SignalP"/>
    </source>
</evidence>
<evidence type="ECO:0000256" key="4">
    <source>
        <dbReference type="ARBA" id="ARBA00022729"/>
    </source>
</evidence>
<feature type="chain" id="PRO_5018309917" description="High-affinity zinc uptake system protein ZnuA" evidence="7">
    <location>
        <begin position="25"/>
        <end position="369"/>
    </location>
</feature>
<comment type="similarity">
    <text evidence="1">Belongs to the bacterial solute-binding protein 9 family.</text>
</comment>
<comment type="caution">
    <text evidence="8">The sequence shown here is derived from an EMBL/GenBank/DDBJ whole genome shotgun (WGS) entry which is preliminary data.</text>
</comment>
<keyword evidence="5" id="KW-0862">Zinc</keyword>
<keyword evidence="4 7" id="KW-0732">Signal</keyword>
<sequence length="369" mass="38210">MRRSRLAVLRAVLLAGTFALPLSAAADAPRVIADIAPVHSLVARVMQGAGTPDLLLEPGVSPHGVSLRPSQARALSEAEFVFSVGMGLAPAVEEAAEALAPGAVKLELMEAPGTLHLDMREEALFGGAAGGHSHGDDHGHGEAAHGDHGHADHGDEEHGHDDHAHEQAGQEDHAHDDHGHEDAGHEDHSHDHGHDHAGGVDPHGWLSPANAAVWAAAISEELSAADPENAALYAANAEAAVAEIEAARAEAEALLAPVRGRAYVVFHDAYGYFEEAFDIPALGAVAASDASDPSARRALELRDGLAEAGLVCAFIEPQFDGSIVPAILGDEVRVAIVDPLGSEIAPGPDFYPELLRSMARAMSDCLSGA</sequence>
<name>A0A3N2R744_9RHOB</name>
<dbReference type="InterPro" id="IPR050492">
    <property type="entry name" value="Bact_metal-bind_prot9"/>
</dbReference>
<dbReference type="Pfam" id="PF01297">
    <property type="entry name" value="ZnuA"/>
    <property type="match status" value="1"/>
</dbReference>
<accession>A0A3N2R744</accession>
<gene>
    <name evidence="8" type="ORF">EAT49_03050</name>
</gene>
<feature type="region of interest" description="Disordered" evidence="6">
    <location>
        <begin position="126"/>
        <end position="204"/>
    </location>
</feature>
<dbReference type="InterPro" id="IPR006127">
    <property type="entry name" value="ZnuA-like"/>
</dbReference>
<dbReference type="SUPFAM" id="SSF53807">
    <property type="entry name" value="Helical backbone' metal receptor"/>
    <property type="match status" value="1"/>
</dbReference>
<organism evidence="8 9">
    <name type="scientific">Histidinibacterium lentulum</name>
    <dbReference type="NCBI Taxonomy" id="2480588"/>
    <lineage>
        <taxon>Bacteria</taxon>
        <taxon>Pseudomonadati</taxon>
        <taxon>Pseudomonadota</taxon>
        <taxon>Alphaproteobacteria</taxon>
        <taxon>Rhodobacterales</taxon>
        <taxon>Paracoccaceae</taxon>
        <taxon>Histidinibacterium</taxon>
    </lineage>
</organism>
<feature type="signal peptide" evidence="7">
    <location>
        <begin position="1"/>
        <end position="24"/>
    </location>
</feature>
<evidence type="ECO:0000256" key="3">
    <source>
        <dbReference type="ARBA" id="ARBA00022448"/>
    </source>
</evidence>
<evidence type="ECO:0000313" key="9">
    <source>
        <dbReference type="Proteomes" id="UP000268016"/>
    </source>
</evidence>
<dbReference type="OrthoDB" id="7346865at2"/>
<evidence type="ECO:0000256" key="2">
    <source>
        <dbReference type="ARBA" id="ARBA00015915"/>
    </source>
</evidence>